<gene>
    <name evidence="1" type="ORF">OJ996_26130</name>
</gene>
<reference evidence="1" key="1">
    <citation type="submission" date="2022-10" db="EMBL/GenBank/DDBJ databases">
        <title>Luteolibacter sp. GHJ8, whole genome shotgun sequencing project.</title>
        <authorList>
            <person name="Zhao G."/>
            <person name="Shen L."/>
        </authorList>
    </citation>
    <scope>NUCLEOTIDE SEQUENCE</scope>
    <source>
        <strain evidence="1">GHJ8</strain>
    </source>
</reference>
<evidence type="ECO:0000313" key="2">
    <source>
        <dbReference type="Proteomes" id="UP001165653"/>
    </source>
</evidence>
<dbReference type="RefSeq" id="WP_264516713.1">
    <property type="nucleotide sequence ID" value="NZ_JAPDDR010000027.1"/>
</dbReference>
<name>A0ABT3GBU4_9BACT</name>
<proteinExistence type="predicted"/>
<evidence type="ECO:0000313" key="1">
    <source>
        <dbReference type="EMBL" id="MCW1917094.1"/>
    </source>
</evidence>
<dbReference type="EMBL" id="JAPDDR010000027">
    <property type="protein sequence ID" value="MCW1917094.1"/>
    <property type="molecule type" value="Genomic_DNA"/>
</dbReference>
<protein>
    <submittedName>
        <fullName evidence="1">Uncharacterized protein</fullName>
    </submittedName>
</protein>
<keyword evidence="2" id="KW-1185">Reference proteome</keyword>
<comment type="caution">
    <text evidence="1">The sequence shown here is derived from an EMBL/GenBank/DDBJ whole genome shotgun (WGS) entry which is preliminary data.</text>
</comment>
<organism evidence="1 2">
    <name type="scientific">Luteolibacter rhizosphaerae</name>
    <dbReference type="NCBI Taxonomy" id="2989719"/>
    <lineage>
        <taxon>Bacteria</taxon>
        <taxon>Pseudomonadati</taxon>
        <taxon>Verrucomicrobiota</taxon>
        <taxon>Verrucomicrobiia</taxon>
        <taxon>Verrucomicrobiales</taxon>
        <taxon>Verrucomicrobiaceae</taxon>
        <taxon>Luteolibacter</taxon>
    </lineage>
</organism>
<accession>A0ABT3GBU4</accession>
<dbReference type="Proteomes" id="UP001165653">
    <property type="component" value="Unassembled WGS sequence"/>
</dbReference>
<sequence length="180" mass="20546">MTTNRPYHFSLSSIDFGQTIDGLSARRDAWTKTAQWFRGELQEQFFLIEECNDEYEAQQIADHYTEIIDTLQTQASPQRERKPSAMLSHPKPGETAHGWCLYSEVLGEGPKPAERIDDGFAVYATERAALEEYAEDMITRYQEFLRGEREAEEIDSGLFVVAVTLHPDGSLSDENNQHIP</sequence>